<proteinExistence type="predicted"/>
<dbReference type="AlphaFoldDB" id="A0A5B7FZM8"/>
<feature type="region of interest" description="Disordered" evidence="1">
    <location>
        <begin position="1"/>
        <end position="20"/>
    </location>
</feature>
<keyword evidence="3" id="KW-1185">Reference proteome</keyword>
<gene>
    <name evidence="2" type="ORF">E2C01_043463</name>
</gene>
<dbReference type="EMBL" id="VSRR010009016">
    <property type="protein sequence ID" value="MPC49654.1"/>
    <property type="molecule type" value="Genomic_DNA"/>
</dbReference>
<accession>A0A5B7FZM8</accession>
<organism evidence="2 3">
    <name type="scientific">Portunus trituberculatus</name>
    <name type="common">Swimming crab</name>
    <name type="synonym">Neptunus trituberculatus</name>
    <dbReference type="NCBI Taxonomy" id="210409"/>
    <lineage>
        <taxon>Eukaryota</taxon>
        <taxon>Metazoa</taxon>
        <taxon>Ecdysozoa</taxon>
        <taxon>Arthropoda</taxon>
        <taxon>Crustacea</taxon>
        <taxon>Multicrustacea</taxon>
        <taxon>Malacostraca</taxon>
        <taxon>Eumalacostraca</taxon>
        <taxon>Eucarida</taxon>
        <taxon>Decapoda</taxon>
        <taxon>Pleocyemata</taxon>
        <taxon>Brachyura</taxon>
        <taxon>Eubrachyura</taxon>
        <taxon>Portunoidea</taxon>
        <taxon>Portunidae</taxon>
        <taxon>Portuninae</taxon>
        <taxon>Portunus</taxon>
    </lineage>
</organism>
<dbReference type="Proteomes" id="UP000324222">
    <property type="component" value="Unassembled WGS sequence"/>
</dbReference>
<name>A0A5B7FZM8_PORTR</name>
<sequence length="129" mass="13690">MAPKRLISGEATNTQTHPINPPITASPHHSLTSPFSSFTIVLNCRLSITRPSSLGRRMPHLDAMARAVFTLSPVTMRTVTPALWHSSIALGTCGGGTVREGGGGGQCTNGYNGTFFSCLVENCCLFVLK</sequence>
<protein>
    <submittedName>
        <fullName evidence="2">Uncharacterized protein</fullName>
    </submittedName>
</protein>
<reference evidence="2 3" key="1">
    <citation type="submission" date="2019-05" db="EMBL/GenBank/DDBJ databases">
        <title>Another draft genome of Portunus trituberculatus and its Hox gene families provides insights of decapod evolution.</title>
        <authorList>
            <person name="Jeong J.-H."/>
            <person name="Song I."/>
            <person name="Kim S."/>
            <person name="Choi T."/>
            <person name="Kim D."/>
            <person name="Ryu S."/>
            <person name="Kim W."/>
        </authorList>
    </citation>
    <scope>NUCLEOTIDE SEQUENCE [LARGE SCALE GENOMIC DNA]</scope>
    <source>
        <tissue evidence="2">Muscle</tissue>
    </source>
</reference>
<evidence type="ECO:0000313" key="2">
    <source>
        <dbReference type="EMBL" id="MPC49654.1"/>
    </source>
</evidence>
<evidence type="ECO:0000256" key="1">
    <source>
        <dbReference type="SAM" id="MobiDB-lite"/>
    </source>
</evidence>
<comment type="caution">
    <text evidence="2">The sequence shown here is derived from an EMBL/GenBank/DDBJ whole genome shotgun (WGS) entry which is preliminary data.</text>
</comment>
<evidence type="ECO:0000313" key="3">
    <source>
        <dbReference type="Proteomes" id="UP000324222"/>
    </source>
</evidence>